<dbReference type="PANTHER" id="PTHR47842">
    <property type="entry name" value="EXPRESSED PROTEIN"/>
    <property type="match status" value="1"/>
</dbReference>
<dbReference type="EMBL" id="ML732421">
    <property type="protein sequence ID" value="KAB8068043.1"/>
    <property type="molecule type" value="Genomic_DNA"/>
</dbReference>
<dbReference type="SUPFAM" id="SSF53474">
    <property type="entry name" value="alpha/beta-Hydrolases"/>
    <property type="match status" value="1"/>
</dbReference>
<proteinExistence type="predicted"/>
<organism evidence="2 3">
    <name type="scientific">Aspergillus leporis</name>
    <dbReference type="NCBI Taxonomy" id="41062"/>
    <lineage>
        <taxon>Eukaryota</taxon>
        <taxon>Fungi</taxon>
        <taxon>Dikarya</taxon>
        <taxon>Ascomycota</taxon>
        <taxon>Pezizomycotina</taxon>
        <taxon>Eurotiomycetes</taxon>
        <taxon>Eurotiomycetidae</taxon>
        <taxon>Eurotiales</taxon>
        <taxon>Aspergillaceae</taxon>
        <taxon>Aspergillus</taxon>
        <taxon>Aspergillus subgen. Circumdati</taxon>
    </lineage>
</organism>
<dbReference type="AlphaFoldDB" id="A0A5N5WHR9"/>
<protein>
    <recommendedName>
        <fullName evidence="4">AB hydrolase-1 domain-containing protein</fullName>
    </recommendedName>
</protein>
<dbReference type="Gene3D" id="3.40.50.1820">
    <property type="entry name" value="alpha/beta hydrolase"/>
    <property type="match status" value="1"/>
</dbReference>
<name>A0A5N5WHR9_9EURO</name>
<feature type="region of interest" description="Disordered" evidence="1">
    <location>
        <begin position="335"/>
        <end position="360"/>
    </location>
</feature>
<feature type="region of interest" description="Disordered" evidence="1">
    <location>
        <begin position="1"/>
        <end position="40"/>
    </location>
</feature>
<feature type="region of interest" description="Disordered" evidence="1">
    <location>
        <begin position="380"/>
        <end position="438"/>
    </location>
</feature>
<evidence type="ECO:0000313" key="3">
    <source>
        <dbReference type="Proteomes" id="UP000326565"/>
    </source>
</evidence>
<dbReference type="PANTHER" id="PTHR47842:SF3">
    <property type="entry name" value="DUF676 DOMAIN-CONTAINING PROTEIN"/>
    <property type="match status" value="1"/>
</dbReference>
<evidence type="ECO:0000313" key="2">
    <source>
        <dbReference type="EMBL" id="KAB8068043.1"/>
    </source>
</evidence>
<gene>
    <name evidence="2" type="ORF">BDV29DRAFT_185218</name>
</gene>
<dbReference type="OrthoDB" id="3248508at2759"/>
<keyword evidence="3" id="KW-1185">Reference proteome</keyword>
<evidence type="ECO:0008006" key="4">
    <source>
        <dbReference type="Google" id="ProtNLM"/>
    </source>
</evidence>
<reference evidence="2 3" key="1">
    <citation type="submission" date="2019-04" db="EMBL/GenBank/DDBJ databases">
        <title>Friends and foes A comparative genomics study of 23 Aspergillus species from section Flavi.</title>
        <authorList>
            <consortium name="DOE Joint Genome Institute"/>
            <person name="Kjaerbolling I."/>
            <person name="Vesth T."/>
            <person name="Frisvad J.C."/>
            <person name="Nybo J.L."/>
            <person name="Theobald S."/>
            <person name="Kildgaard S."/>
            <person name="Isbrandt T."/>
            <person name="Kuo A."/>
            <person name="Sato A."/>
            <person name="Lyhne E.K."/>
            <person name="Kogle M.E."/>
            <person name="Wiebenga A."/>
            <person name="Kun R.S."/>
            <person name="Lubbers R.J."/>
            <person name="Makela M.R."/>
            <person name="Barry K."/>
            <person name="Chovatia M."/>
            <person name="Clum A."/>
            <person name="Daum C."/>
            <person name="Haridas S."/>
            <person name="He G."/>
            <person name="LaButti K."/>
            <person name="Lipzen A."/>
            <person name="Mondo S."/>
            <person name="Riley R."/>
            <person name="Salamov A."/>
            <person name="Simmons B.A."/>
            <person name="Magnuson J.K."/>
            <person name="Henrissat B."/>
            <person name="Mortensen U.H."/>
            <person name="Larsen T.O."/>
            <person name="Devries R.P."/>
            <person name="Grigoriev I.V."/>
            <person name="Machida M."/>
            <person name="Baker S.E."/>
            <person name="Andersen M.R."/>
        </authorList>
    </citation>
    <scope>NUCLEOTIDE SEQUENCE [LARGE SCALE GENOMIC DNA]</scope>
    <source>
        <strain evidence="2 3">CBS 151.66</strain>
    </source>
</reference>
<accession>A0A5N5WHR9</accession>
<dbReference type="InterPro" id="IPR029058">
    <property type="entry name" value="AB_hydrolase_fold"/>
</dbReference>
<feature type="compositionally biased region" description="Basic and acidic residues" evidence="1">
    <location>
        <begin position="337"/>
        <end position="353"/>
    </location>
</feature>
<dbReference type="Proteomes" id="UP000326565">
    <property type="component" value="Unassembled WGS sequence"/>
</dbReference>
<evidence type="ECO:0000256" key="1">
    <source>
        <dbReference type="SAM" id="MobiDB-lite"/>
    </source>
</evidence>
<sequence>MSSPYSLNTPTPAPPSEDSPPSYYAAIQSPEPSPGLLAPGHPIYNTIGQNRYHGSTSSLALSHSSIPTSEGKRRLLLIYIHGFIGTEESFHDFPKHVHDLLTISLRQTHMVYTKIYPRYKTRGPVHIARDNFSQWLAPHESPDLDVILLGHSLGGIVAAEVALMSSQSLPGRASDVCLNHRVLGLVNFDVPFFGLHPRVVTTGIGRLFRHKPDKTSEADASAASVDNDINALDATSTFNPVFTNDVKLTQWTGWGGARHFISKYSQHLSRSVLHYAFSYYDHAGCMNNYPELFKRHKRLLKLEAIDEFGHDHHPVKRGPARVRFVNYYTKSTGTVATKREDRTPVSGREKNESTPESEEAPITVKAASMLQVNPTLGHVRTKSAPDRIVEHPGWLGQDGEFERPNSSGTEHALSAPEPTTGVDKSTPSSLHGELSNKHSDGVKEYQAAHRQFCYFPTYACQGQEHLWVPVHMEGIDEIMAHQSMFLPNGTYYDKLVGDTVARIESWIEDDLTKRAIVNDDFGK</sequence>